<dbReference type="Pfam" id="PF13409">
    <property type="entry name" value="GST_N_2"/>
    <property type="match status" value="1"/>
</dbReference>
<dbReference type="CDD" id="cd03207">
    <property type="entry name" value="GST_C_8"/>
    <property type="match status" value="1"/>
</dbReference>
<accession>A0A2T4ZEM4</accession>
<dbReference type="EMBL" id="PZZL01000003">
    <property type="protein sequence ID" value="PTM60338.1"/>
    <property type="molecule type" value="Genomic_DNA"/>
</dbReference>
<dbReference type="AlphaFoldDB" id="A0A2T4ZEM4"/>
<name>A0A2T4ZEM4_9HYPH</name>
<dbReference type="PANTHER" id="PTHR44051:SF8">
    <property type="entry name" value="GLUTATHIONE S-TRANSFERASE GSTA"/>
    <property type="match status" value="1"/>
</dbReference>
<gene>
    <name evidence="3" type="ORF">C8P69_103268</name>
</gene>
<keyword evidence="4" id="KW-1185">Reference proteome</keyword>
<dbReference type="Gene3D" id="3.40.30.10">
    <property type="entry name" value="Glutaredoxin"/>
    <property type="match status" value="1"/>
</dbReference>
<dbReference type="GO" id="GO:0016740">
    <property type="term" value="F:transferase activity"/>
    <property type="evidence" value="ECO:0007669"/>
    <property type="project" value="UniProtKB-KW"/>
</dbReference>
<dbReference type="OrthoDB" id="9810080at2"/>
<dbReference type="SUPFAM" id="SSF47616">
    <property type="entry name" value="GST C-terminal domain-like"/>
    <property type="match status" value="1"/>
</dbReference>
<evidence type="ECO:0000313" key="3">
    <source>
        <dbReference type="EMBL" id="PTM60338.1"/>
    </source>
</evidence>
<evidence type="ECO:0000259" key="2">
    <source>
        <dbReference type="PROSITE" id="PS50405"/>
    </source>
</evidence>
<proteinExistence type="predicted"/>
<dbReference type="PANTHER" id="PTHR44051">
    <property type="entry name" value="GLUTATHIONE S-TRANSFERASE-RELATED"/>
    <property type="match status" value="1"/>
</dbReference>
<dbReference type="Pfam" id="PF00043">
    <property type="entry name" value="GST_C"/>
    <property type="match status" value="1"/>
</dbReference>
<dbReference type="InterPro" id="IPR010987">
    <property type="entry name" value="Glutathione-S-Trfase_C-like"/>
</dbReference>
<dbReference type="PROSITE" id="PS50404">
    <property type="entry name" value="GST_NTER"/>
    <property type="match status" value="1"/>
</dbReference>
<dbReference type="PROSITE" id="PS50405">
    <property type="entry name" value="GST_CTER"/>
    <property type="match status" value="1"/>
</dbReference>
<dbReference type="SFLD" id="SFLDG00358">
    <property type="entry name" value="Main_(cytGST)"/>
    <property type="match status" value="1"/>
</dbReference>
<dbReference type="SUPFAM" id="SSF52833">
    <property type="entry name" value="Thioredoxin-like"/>
    <property type="match status" value="1"/>
</dbReference>
<dbReference type="Gene3D" id="1.20.1050.10">
    <property type="match status" value="1"/>
</dbReference>
<dbReference type="InterPro" id="IPR004046">
    <property type="entry name" value="GST_C"/>
</dbReference>
<dbReference type="SFLD" id="SFLDS00019">
    <property type="entry name" value="Glutathione_Transferase_(cytos"/>
    <property type="match status" value="1"/>
</dbReference>
<dbReference type="RefSeq" id="WP_108176053.1">
    <property type="nucleotide sequence ID" value="NZ_JAIESU010000019.1"/>
</dbReference>
<dbReference type="InterPro" id="IPR004045">
    <property type="entry name" value="Glutathione_S-Trfase_N"/>
</dbReference>
<dbReference type="InterPro" id="IPR036249">
    <property type="entry name" value="Thioredoxin-like_sf"/>
</dbReference>
<sequence>MTITIHGLARSRAIRNIWASEELGLAYIHNPLPHGPEGSRKPEFLAINPNGRVPAVEVDGMVLWESLAINLFLAKKAGGPLAPESVEEDGLMTMWTMWAVTEVEAAALALLQNETMKPEDQRDAAVAAKSRETLKVPLSVLEGHLASHGGHLVGNRFTIADLNVASCVFYLRYSPILDDKPAVKAWYQAAMARPAARKTFALRGD</sequence>
<dbReference type="Proteomes" id="UP000241808">
    <property type="component" value="Unassembled WGS sequence"/>
</dbReference>
<keyword evidence="3" id="KW-0808">Transferase</keyword>
<feature type="domain" description="GST N-terminal" evidence="1">
    <location>
        <begin position="1"/>
        <end position="81"/>
    </location>
</feature>
<evidence type="ECO:0000313" key="4">
    <source>
        <dbReference type="Proteomes" id="UP000241808"/>
    </source>
</evidence>
<dbReference type="InterPro" id="IPR036282">
    <property type="entry name" value="Glutathione-S-Trfase_C_sf"/>
</dbReference>
<protein>
    <submittedName>
        <fullName evidence="3">Glutathione S-transferase</fullName>
    </submittedName>
</protein>
<feature type="domain" description="GST C-terminal" evidence="2">
    <location>
        <begin position="85"/>
        <end position="205"/>
    </location>
</feature>
<dbReference type="InterPro" id="IPR040079">
    <property type="entry name" value="Glutathione_S-Trfase"/>
</dbReference>
<reference evidence="3 4" key="1">
    <citation type="submission" date="2018-04" db="EMBL/GenBank/DDBJ databases">
        <title>Genomic Encyclopedia of Archaeal and Bacterial Type Strains, Phase II (KMG-II): from individual species to whole genera.</title>
        <authorList>
            <person name="Goeker M."/>
        </authorList>
    </citation>
    <scope>NUCLEOTIDE SEQUENCE [LARGE SCALE GENOMIC DNA]</scope>
    <source>
        <strain evidence="3 4">DSM 25521</strain>
    </source>
</reference>
<comment type="caution">
    <text evidence="3">The sequence shown here is derived from an EMBL/GenBank/DDBJ whole genome shotgun (WGS) entry which is preliminary data.</text>
</comment>
<dbReference type="CDD" id="cd03046">
    <property type="entry name" value="GST_N_GTT1_like"/>
    <property type="match status" value="1"/>
</dbReference>
<organism evidence="3 4">
    <name type="scientific">Phreatobacter oligotrophus</name>
    <dbReference type="NCBI Taxonomy" id="1122261"/>
    <lineage>
        <taxon>Bacteria</taxon>
        <taxon>Pseudomonadati</taxon>
        <taxon>Pseudomonadota</taxon>
        <taxon>Alphaproteobacteria</taxon>
        <taxon>Hyphomicrobiales</taxon>
        <taxon>Phreatobacteraceae</taxon>
        <taxon>Phreatobacter</taxon>
    </lineage>
</organism>
<evidence type="ECO:0000259" key="1">
    <source>
        <dbReference type="PROSITE" id="PS50404"/>
    </source>
</evidence>